<protein>
    <recommendedName>
        <fullName evidence="2">Cyanovirin-N domain-containing protein</fullName>
    </recommendedName>
</protein>
<dbReference type="InterPro" id="IPR011058">
    <property type="entry name" value="Cyanovirin-N"/>
</dbReference>
<dbReference type="AlphaFoldDB" id="A0A4U0V3K7"/>
<dbReference type="SUPFAM" id="SSF51322">
    <property type="entry name" value="Cyanovirin-N"/>
    <property type="match status" value="1"/>
</dbReference>
<dbReference type="PANTHER" id="PTHR37014:SF8">
    <property type="entry name" value="RICH PROTEIN, PUTATIVE (AFU_ORTHOLOGUE AFUA_7G04870)-RELATED"/>
    <property type="match status" value="1"/>
</dbReference>
<feature type="domain" description="Cyanovirin-N" evidence="2">
    <location>
        <begin position="243"/>
        <end position="342"/>
    </location>
</feature>
<evidence type="ECO:0000313" key="3">
    <source>
        <dbReference type="EMBL" id="TKA43260.1"/>
    </source>
</evidence>
<dbReference type="Gene3D" id="2.30.60.10">
    <property type="entry name" value="Cyanovirin-N"/>
    <property type="match status" value="1"/>
</dbReference>
<name>A0A4U0V3K7_9PEZI</name>
<dbReference type="InterPro" id="IPR008816">
    <property type="entry name" value="Gly_zipper_2TM_dom"/>
</dbReference>
<dbReference type="EMBL" id="NAJP01000019">
    <property type="protein sequence ID" value="TKA43260.1"/>
    <property type="molecule type" value="Genomic_DNA"/>
</dbReference>
<feature type="region of interest" description="Disordered" evidence="1">
    <location>
        <begin position="205"/>
        <end position="245"/>
    </location>
</feature>
<dbReference type="SMART" id="SM01111">
    <property type="entry name" value="CVNH"/>
    <property type="match status" value="1"/>
</dbReference>
<evidence type="ECO:0000256" key="1">
    <source>
        <dbReference type="SAM" id="MobiDB-lite"/>
    </source>
</evidence>
<feature type="compositionally biased region" description="Polar residues" evidence="1">
    <location>
        <begin position="116"/>
        <end position="127"/>
    </location>
</feature>
<dbReference type="OrthoDB" id="2107166at2759"/>
<organism evidence="3 4">
    <name type="scientific">Friedmanniomyces endolithicus</name>
    <dbReference type="NCBI Taxonomy" id="329885"/>
    <lineage>
        <taxon>Eukaryota</taxon>
        <taxon>Fungi</taxon>
        <taxon>Dikarya</taxon>
        <taxon>Ascomycota</taxon>
        <taxon>Pezizomycotina</taxon>
        <taxon>Dothideomycetes</taxon>
        <taxon>Dothideomycetidae</taxon>
        <taxon>Mycosphaerellales</taxon>
        <taxon>Teratosphaeriaceae</taxon>
        <taxon>Friedmanniomyces</taxon>
    </lineage>
</organism>
<proteinExistence type="predicted"/>
<accession>A0A4U0V3K7</accession>
<dbReference type="PANTHER" id="PTHR37014">
    <property type="entry name" value="EXPRESSION LETHALITY PROTEIN HEL10, PUTATIVE (AFU_ORTHOLOGUE AFUA_1G06580)-RELATED"/>
    <property type="match status" value="1"/>
</dbReference>
<dbReference type="Pfam" id="PF05433">
    <property type="entry name" value="Rick_17kDa_Anti"/>
    <property type="match status" value="1"/>
</dbReference>
<dbReference type="Pfam" id="PF08881">
    <property type="entry name" value="CVNH"/>
    <property type="match status" value="1"/>
</dbReference>
<reference evidence="3 4" key="1">
    <citation type="submission" date="2017-03" db="EMBL/GenBank/DDBJ databases">
        <title>Genomes of endolithic fungi from Antarctica.</title>
        <authorList>
            <person name="Coleine C."/>
            <person name="Masonjones S."/>
            <person name="Stajich J.E."/>
        </authorList>
    </citation>
    <scope>NUCLEOTIDE SEQUENCE [LARGE SCALE GENOMIC DNA]</scope>
    <source>
        <strain evidence="3 4">CCFEE 5311</strain>
    </source>
</reference>
<comment type="caution">
    <text evidence="3">The sequence shown here is derived from an EMBL/GenBank/DDBJ whole genome shotgun (WGS) entry which is preliminary data.</text>
</comment>
<gene>
    <name evidence="3" type="ORF">B0A54_05741</name>
</gene>
<feature type="compositionally biased region" description="Polar residues" evidence="1">
    <location>
        <begin position="58"/>
        <end position="69"/>
    </location>
</feature>
<evidence type="ECO:0000313" key="4">
    <source>
        <dbReference type="Proteomes" id="UP000310066"/>
    </source>
</evidence>
<evidence type="ECO:0000259" key="2">
    <source>
        <dbReference type="SMART" id="SM01111"/>
    </source>
</evidence>
<feature type="region of interest" description="Disordered" evidence="1">
    <location>
        <begin position="1"/>
        <end position="163"/>
    </location>
</feature>
<feature type="compositionally biased region" description="Polar residues" evidence="1">
    <location>
        <begin position="13"/>
        <end position="24"/>
    </location>
</feature>
<sequence length="344" mass="36753">MTRNPPQGGYQGGENNTNSQQSQYGAYDSREGQAYVDSDHQQPRPYGGQSHGAAQGDYGSNDQTYQQDSFLEDFFVDPRDGQNAATPHFPGAFDQLYGQVGSSSSQYPRPGFSPYDQPQYTPQSSYAPQGGNVDAFKSHFDQPYGPVDPTSSQSLPPSAEGDRGVLGALAGGAAGAYGGHQVHHSFLGGIGGAVAGSMLEDAYKKHNKPDKKDNRRGSHCSHGSSSSDSDDGRKRRGATMAGNFSASSRGVHLEGATLVAECCNSQGHHHDSRLDLNDCFTNSDGRLRWARGGNFAASSRGMQLVNGGRELEAELGDGRGGWTANRVFLDERITNDDGRLHLLS</sequence>
<dbReference type="InterPro" id="IPR036673">
    <property type="entry name" value="Cyanovirin-N_sf"/>
</dbReference>
<dbReference type="Proteomes" id="UP000310066">
    <property type="component" value="Unassembled WGS sequence"/>
</dbReference>